<reference evidence="2" key="1">
    <citation type="journal article" date="2014" name="Science">
        <title>Ancient hybridizations among the ancestral genomes of bread wheat.</title>
        <authorList>
            <consortium name="International Wheat Genome Sequencing Consortium,"/>
            <person name="Marcussen T."/>
            <person name="Sandve S.R."/>
            <person name="Heier L."/>
            <person name="Spannagl M."/>
            <person name="Pfeifer M."/>
            <person name="Jakobsen K.S."/>
            <person name="Wulff B.B."/>
            <person name="Steuernagel B."/>
            <person name="Mayer K.F."/>
            <person name="Olsen O.A."/>
        </authorList>
    </citation>
    <scope>NUCLEOTIDE SEQUENCE [LARGE SCALE GENOMIC DNA]</scope>
    <source>
        <strain evidence="2">cv. AL8/78</strain>
    </source>
</reference>
<reference evidence="1" key="4">
    <citation type="submission" date="2019-03" db="UniProtKB">
        <authorList>
            <consortium name="EnsemblPlants"/>
        </authorList>
    </citation>
    <scope>IDENTIFICATION</scope>
</reference>
<reference evidence="2" key="2">
    <citation type="journal article" date="2017" name="Nat. Plants">
        <title>The Aegilops tauschii genome reveals multiple impacts of transposons.</title>
        <authorList>
            <person name="Zhao G."/>
            <person name="Zou C."/>
            <person name="Li K."/>
            <person name="Wang K."/>
            <person name="Li T."/>
            <person name="Gao L."/>
            <person name="Zhang X."/>
            <person name="Wang H."/>
            <person name="Yang Z."/>
            <person name="Liu X."/>
            <person name="Jiang W."/>
            <person name="Mao L."/>
            <person name="Kong X."/>
            <person name="Jiao Y."/>
            <person name="Jia J."/>
        </authorList>
    </citation>
    <scope>NUCLEOTIDE SEQUENCE [LARGE SCALE GENOMIC DNA]</scope>
    <source>
        <strain evidence="2">cv. AL8/78</strain>
    </source>
</reference>
<accession>A0A453MAA8</accession>
<organism evidence="1 2">
    <name type="scientific">Aegilops tauschii subsp. strangulata</name>
    <name type="common">Goatgrass</name>
    <dbReference type="NCBI Taxonomy" id="200361"/>
    <lineage>
        <taxon>Eukaryota</taxon>
        <taxon>Viridiplantae</taxon>
        <taxon>Streptophyta</taxon>
        <taxon>Embryophyta</taxon>
        <taxon>Tracheophyta</taxon>
        <taxon>Spermatophyta</taxon>
        <taxon>Magnoliopsida</taxon>
        <taxon>Liliopsida</taxon>
        <taxon>Poales</taxon>
        <taxon>Poaceae</taxon>
        <taxon>BOP clade</taxon>
        <taxon>Pooideae</taxon>
        <taxon>Triticodae</taxon>
        <taxon>Triticeae</taxon>
        <taxon>Triticinae</taxon>
        <taxon>Aegilops</taxon>
    </lineage>
</organism>
<dbReference type="PANTHER" id="PTHR24301:SF16">
    <property type="entry name" value="CYTOCHROME P450 FAMILY CYP711A MEMBER"/>
    <property type="match status" value="1"/>
</dbReference>
<dbReference type="EnsemblPlants" id="AET5Gv21117000.2">
    <property type="protein sequence ID" value="AET5Gv21117000.2"/>
    <property type="gene ID" value="AET5Gv21117000"/>
</dbReference>
<sequence length="101" mass="11027">MQRCIERAADTIQLNIDVDIDFSVLALKLAIDVIGQAAFGVDFALSALREHGGREDAEFIVEHVHSTTSLKMDLSESLSIVLGLVASALQWPARGLLRRLP</sequence>
<dbReference type="Gramene" id="AET5Gv21117000.1">
    <property type="protein sequence ID" value="AET5Gv21117000.1"/>
    <property type="gene ID" value="AET5Gv21117000"/>
</dbReference>
<reference evidence="1" key="5">
    <citation type="journal article" date="2021" name="G3 (Bethesda)">
        <title>Aegilops tauschii genome assembly Aet v5.0 features greater sequence contiguity and improved annotation.</title>
        <authorList>
            <person name="Wang L."/>
            <person name="Zhu T."/>
            <person name="Rodriguez J.C."/>
            <person name="Deal K.R."/>
            <person name="Dubcovsky J."/>
            <person name="McGuire P.E."/>
            <person name="Lux T."/>
            <person name="Spannagl M."/>
            <person name="Mayer K.F.X."/>
            <person name="Baldrich P."/>
            <person name="Meyers B.C."/>
            <person name="Huo N."/>
            <person name="Gu Y.Q."/>
            <person name="Zhou H."/>
            <person name="Devos K.M."/>
            <person name="Bennetzen J.L."/>
            <person name="Unver T."/>
            <person name="Budak H."/>
            <person name="Gulick P.J."/>
            <person name="Galiba G."/>
            <person name="Kalapos B."/>
            <person name="Nelson D.R."/>
            <person name="Li P."/>
            <person name="You F.M."/>
            <person name="Luo M.C."/>
            <person name="Dvorak J."/>
        </authorList>
    </citation>
    <scope>NUCLEOTIDE SEQUENCE [LARGE SCALE GENOMIC DNA]</scope>
    <source>
        <strain evidence="1">cv. AL8/78</strain>
    </source>
</reference>
<dbReference type="Gramene" id="AET5Gv21117000.2">
    <property type="protein sequence ID" value="AET5Gv21117000.2"/>
    <property type="gene ID" value="AET5Gv21117000"/>
</dbReference>
<protein>
    <submittedName>
        <fullName evidence="1">Uncharacterized protein</fullName>
    </submittedName>
</protein>
<reference evidence="1" key="3">
    <citation type="journal article" date="2017" name="Nature">
        <title>Genome sequence of the progenitor of the wheat D genome Aegilops tauschii.</title>
        <authorList>
            <person name="Luo M.C."/>
            <person name="Gu Y.Q."/>
            <person name="Puiu D."/>
            <person name="Wang H."/>
            <person name="Twardziok S.O."/>
            <person name="Deal K.R."/>
            <person name="Huo N."/>
            <person name="Zhu T."/>
            <person name="Wang L."/>
            <person name="Wang Y."/>
            <person name="McGuire P.E."/>
            <person name="Liu S."/>
            <person name="Long H."/>
            <person name="Ramasamy R.K."/>
            <person name="Rodriguez J.C."/>
            <person name="Van S.L."/>
            <person name="Yuan L."/>
            <person name="Wang Z."/>
            <person name="Xia Z."/>
            <person name="Xiao L."/>
            <person name="Anderson O.D."/>
            <person name="Ouyang S."/>
            <person name="Liang Y."/>
            <person name="Zimin A.V."/>
            <person name="Pertea G."/>
            <person name="Qi P."/>
            <person name="Bennetzen J.L."/>
            <person name="Dai X."/>
            <person name="Dawson M.W."/>
            <person name="Muller H.G."/>
            <person name="Kugler K."/>
            <person name="Rivarola-Duarte L."/>
            <person name="Spannagl M."/>
            <person name="Mayer K.F.X."/>
            <person name="Lu F.H."/>
            <person name="Bevan M.W."/>
            <person name="Leroy P."/>
            <person name="Li P."/>
            <person name="You F.M."/>
            <person name="Sun Q."/>
            <person name="Liu Z."/>
            <person name="Lyons E."/>
            <person name="Wicker T."/>
            <person name="Salzberg S.L."/>
            <person name="Devos K.M."/>
            <person name="Dvorak J."/>
        </authorList>
    </citation>
    <scope>NUCLEOTIDE SEQUENCE [LARGE SCALE GENOMIC DNA]</scope>
    <source>
        <strain evidence="1">cv. AL8/78</strain>
    </source>
</reference>
<dbReference type="AlphaFoldDB" id="A0A453MAA8"/>
<proteinExistence type="predicted"/>
<dbReference type="PANTHER" id="PTHR24301">
    <property type="entry name" value="THROMBOXANE-A SYNTHASE"/>
    <property type="match status" value="1"/>
</dbReference>
<dbReference type="Proteomes" id="UP000015105">
    <property type="component" value="Chromosome 5D"/>
</dbReference>
<dbReference type="STRING" id="200361.A0A453MAA8"/>
<name>A0A453MAA8_AEGTS</name>
<evidence type="ECO:0000313" key="1">
    <source>
        <dbReference type="EnsemblPlants" id="AET5Gv21117000.1"/>
    </source>
</evidence>
<keyword evidence="2" id="KW-1185">Reference proteome</keyword>
<dbReference type="EnsemblPlants" id="AET5Gv21117000.1">
    <property type="protein sequence ID" value="AET5Gv21117000.1"/>
    <property type="gene ID" value="AET5Gv21117000"/>
</dbReference>
<evidence type="ECO:0000313" key="2">
    <source>
        <dbReference type="Proteomes" id="UP000015105"/>
    </source>
</evidence>